<evidence type="ECO:0000313" key="1">
    <source>
        <dbReference type="EMBL" id="CAB4880019.1"/>
    </source>
</evidence>
<proteinExistence type="predicted"/>
<name>A0A6J7EIJ0_9ZZZZ</name>
<sequence length="117" mass="12972">MAFTCLLQQREHEVTRAILPLSVDEFVERFTPLFGLVGIDINHLISQARMNDASAWVRQVTFGHGGDLSSMRCKPAGLRLRLRGESIFPDEGFSGIPGVGVGDFGRAIFPMRLRCLP</sequence>
<organism evidence="1">
    <name type="scientific">freshwater metagenome</name>
    <dbReference type="NCBI Taxonomy" id="449393"/>
    <lineage>
        <taxon>unclassified sequences</taxon>
        <taxon>metagenomes</taxon>
        <taxon>ecological metagenomes</taxon>
    </lineage>
</organism>
<dbReference type="AlphaFoldDB" id="A0A6J7EIJ0"/>
<gene>
    <name evidence="1" type="ORF">UFOPK3401_01365</name>
</gene>
<reference evidence="1" key="1">
    <citation type="submission" date="2020-05" db="EMBL/GenBank/DDBJ databases">
        <authorList>
            <person name="Chiriac C."/>
            <person name="Salcher M."/>
            <person name="Ghai R."/>
            <person name="Kavagutti S V."/>
        </authorList>
    </citation>
    <scope>NUCLEOTIDE SEQUENCE</scope>
</reference>
<dbReference type="EMBL" id="CAFBLM010000083">
    <property type="protein sequence ID" value="CAB4880019.1"/>
    <property type="molecule type" value="Genomic_DNA"/>
</dbReference>
<accession>A0A6J7EIJ0</accession>
<protein>
    <submittedName>
        <fullName evidence="1">Unannotated protein</fullName>
    </submittedName>
</protein>